<dbReference type="GO" id="GO:0016579">
    <property type="term" value="P:protein deubiquitination"/>
    <property type="evidence" value="ECO:0007669"/>
    <property type="project" value="InterPro"/>
</dbReference>
<dbReference type="VEuPathDB" id="TriTrypDB:TEOVI_000785300"/>
<evidence type="ECO:0000313" key="4">
    <source>
        <dbReference type="Proteomes" id="UP000195570"/>
    </source>
</evidence>
<dbReference type="SMR" id="A0A1G4I8N9"/>
<dbReference type="InterPro" id="IPR050185">
    <property type="entry name" value="Ub_carboxyl-term_hydrolase"/>
</dbReference>
<feature type="compositionally biased region" description="Polar residues" evidence="1">
    <location>
        <begin position="44"/>
        <end position="55"/>
    </location>
</feature>
<dbReference type="InterPro" id="IPR028889">
    <property type="entry name" value="USP"/>
</dbReference>
<feature type="domain" description="USP" evidence="2">
    <location>
        <begin position="118"/>
        <end position="437"/>
    </location>
</feature>
<dbReference type="Pfam" id="PF00443">
    <property type="entry name" value="UCH"/>
    <property type="match status" value="1"/>
</dbReference>
<reference evidence="3" key="1">
    <citation type="submission" date="2016-09" db="EMBL/GenBank/DDBJ databases">
        <authorList>
            <person name="Hebert L."/>
            <person name="Moumen B."/>
        </authorList>
    </citation>
    <scope>NUCLEOTIDE SEQUENCE [LARGE SCALE GENOMIC DNA]</scope>
    <source>
        <strain evidence="3">OVI</strain>
    </source>
</reference>
<gene>
    <name evidence="3" type="ORF">TEOVI_000785300</name>
</gene>
<dbReference type="PROSITE" id="PS00973">
    <property type="entry name" value="USP_2"/>
    <property type="match status" value="1"/>
</dbReference>
<evidence type="ECO:0000313" key="3">
    <source>
        <dbReference type="EMBL" id="SCU68434.1"/>
    </source>
</evidence>
<dbReference type="GO" id="GO:0004843">
    <property type="term" value="F:cysteine-type deubiquitinase activity"/>
    <property type="evidence" value="ECO:0007669"/>
    <property type="project" value="InterPro"/>
</dbReference>
<organism evidence="3 4">
    <name type="scientific">Trypanosoma equiperdum</name>
    <dbReference type="NCBI Taxonomy" id="5694"/>
    <lineage>
        <taxon>Eukaryota</taxon>
        <taxon>Discoba</taxon>
        <taxon>Euglenozoa</taxon>
        <taxon>Kinetoplastea</taxon>
        <taxon>Metakinetoplastina</taxon>
        <taxon>Trypanosomatida</taxon>
        <taxon>Trypanosomatidae</taxon>
        <taxon>Trypanosoma</taxon>
    </lineage>
</organism>
<dbReference type="EMBL" id="CZPT02000982">
    <property type="protein sequence ID" value="SCU68434.1"/>
    <property type="molecule type" value="Genomic_DNA"/>
</dbReference>
<dbReference type="AlphaFoldDB" id="A0A1G4I8N9"/>
<dbReference type="FunFam" id="3.90.70.10:FF:000232">
    <property type="entry name" value="Ubiquitin carboxyl-terminal hydrolase, putative"/>
    <property type="match status" value="1"/>
</dbReference>
<sequence length="445" mass="50379">MRAEIPGVVPAVVSQVSEHQLPHLYPRHTAVTDSTALPREKSTLQRTDTTDSQLFSLADLQLARGNTRRPSRSRPTSPIRKDRIPRPPSVEFDVHLEVPRPHIRVSALPKHVMWPLPIPLPNLGNTCYMNSVVQCLRQSPSLALALEQCQLNAESHPAAAAMLNFFRMSEGDPKEFLVTFKSEAAKYNDEFKDFTQADAHEFLRTFLSVVHNEINTAPRAKLHIDDMGYVGKEDEETAFGMWRDQFACFDKSPIYDLFGGTTLGTCFCNSCENSSRTFEAFLDLSLPIGHEMPFGANLEAILQANFVEGKAEKMDGSNRIYCSRCKRLRSGSRCVVVRQWPKLLVLHLKRFDEYGKKNLVNVIYPETFMTGGEKSLRYSLYGVLMHSGTEMSGHYTSYVRVAFGEWYLCNDGAITPSRSVDVMQELEKAYILFYAEVPQVEPTFF</sequence>
<dbReference type="PANTHER" id="PTHR21646">
    <property type="entry name" value="UBIQUITIN CARBOXYL-TERMINAL HYDROLASE"/>
    <property type="match status" value="1"/>
</dbReference>
<proteinExistence type="predicted"/>
<dbReference type="InterPro" id="IPR038765">
    <property type="entry name" value="Papain-like_cys_pep_sf"/>
</dbReference>
<keyword evidence="4" id="KW-1185">Reference proteome</keyword>
<dbReference type="InterPro" id="IPR001394">
    <property type="entry name" value="Peptidase_C19_UCH"/>
</dbReference>
<comment type="caution">
    <text evidence="3">The sequence shown here is derived from an EMBL/GenBank/DDBJ whole genome shotgun (WGS) entry which is preliminary data.</text>
</comment>
<dbReference type="InterPro" id="IPR018200">
    <property type="entry name" value="USP_CS"/>
</dbReference>
<feature type="region of interest" description="Disordered" evidence="1">
    <location>
        <begin position="24"/>
        <end position="86"/>
    </location>
</feature>
<dbReference type="Gene3D" id="3.90.70.10">
    <property type="entry name" value="Cysteine proteinases"/>
    <property type="match status" value="1"/>
</dbReference>
<evidence type="ECO:0000256" key="1">
    <source>
        <dbReference type="SAM" id="MobiDB-lite"/>
    </source>
</evidence>
<evidence type="ECO:0000259" key="2">
    <source>
        <dbReference type="PROSITE" id="PS50235"/>
    </source>
</evidence>
<dbReference type="SUPFAM" id="SSF54001">
    <property type="entry name" value="Cysteine proteinases"/>
    <property type="match status" value="1"/>
</dbReference>
<name>A0A1G4I8N9_TRYEQ</name>
<dbReference type="RefSeq" id="XP_067079594.1">
    <property type="nucleotide sequence ID" value="XM_067223493.1"/>
</dbReference>
<protein>
    <submittedName>
        <fullName evidence="3">Cysteine peptidase, Clan CA, family C19, putative</fullName>
    </submittedName>
</protein>
<dbReference type="Proteomes" id="UP000195570">
    <property type="component" value="Unassembled WGS sequence"/>
</dbReference>
<dbReference type="PROSITE" id="PS50235">
    <property type="entry name" value="USP_3"/>
    <property type="match status" value="1"/>
</dbReference>
<accession>A0A1G4I8N9</accession>
<dbReference type="GeneID" id="92381787"/>